<proteinExistence type="predicted"/>
<gene>
    <name evidence="1" type="ORF">GO499_12755</name>
</gene>
<sequence>MPVLVALLGFLAAAGYWYFRIRDAGGTARDLADAANDVRLAARRFGFRSRANIHPIDCIEDARMAAAGITVAVAEMDGALTQAEKDTAIVQFQSVFDVSKSDAEELFTFGRWIASQSGTRAEAVRRLTKKLVSLAGAEAGPDLIRLVKAVGMAEGNILHDDAEDALQTIRRYFPNA</sequence>
<dbReference type="KEGG" id="amaq:GO499_12755"/>
<dbReference type="AlphaFoldDB" id="A0A6P1SZR4"/>
<evidence type="ECO:0000313" key="2">
    <source>
        <dbReference type="Proteomes" id="UP000464495"/>
    </source>
</evidence>
<dbReference type="SUPFAM" id="SSF158682">
    <property type="entry name" value="TerB-like"/>
    <property type="match status" value="1"/>
</dbReference>
<dbReference type="RefSeq" id="WP_161862535.1">
    <property type="nucleotide sequence ID" value="NZ_CP046620.1"/>
</dbReference>
<evidence type="ECO:0000313" key="1">
    <source>
        <dbReference type="EMBL" id="QHQ35978.1"/>
    </source>
</evidence>
<dbReference type="EMBL" id="CP046620">
    <property type="protein sequence ID" value="QHQ35978.1"/>
    <property type="molecule type" value="Genomic_DNA"/>
</dbReference>
<evidence type="ECO:0008006" key="3">
    <source>
        <dbReference type="Google" id="ProtNLM"/>
    </source>
</evidence>
<protein>
    <recommendedName>
        <fullName evidence="3">Co-chaperone DjlA N-terminal domain-containing protein</fullName>
    </recommendedName>
</protein>
<accession>A0A6P1SZR4</accession>
<organism evidence="1 2">
    <name type="scientific">Algicella marina</name>
    <dbReference type="NCBI Taxonomy" id="2683284"/>
    <lineage>
        <taxon>Bacteria</taxon>
        <taxon>Pseudomonadati</taxon>
        <taxon>Pseudomonadota</taxon>
        <taxon>Alphaproteobacteria</taxon>
        <taxon>Rhodobacterales</taxon>
        <taxon>Paracoccaceae</taxon>
        <taxon>Algicella</taxon>
    </lineage>
</organism>
<reference evidence="1 2" key="1">
    <citation type="submission" date="2019-12" db="EMBL/GenBank/DDBJ databases">
        <title>Complete genome sequence of Algicella marina strain 9Alg 56(T) isolated from the red alga Tichocarpus crinitus.</title>
        <authorList>
            <person name="Kim S.-G."/>
            <person name="Nedashkovskaya O.I."/>
        </authorList>
    </citation>
    <scope>NUCLEOTIDE SEQUENCE [LARGE SCALE GENOMIC DNA]</scope>
    <source>
        <strain evidence="1 2">9Alg 56</strain>
    </source>
</reference>
<dbReference type="Proteomes" id="UP000464495">
    <property type="component" value="Chromosome"/>
</dbReference>
<keyword evidence="2" id="KW-1185">Reference proteome</keyword>
<name>A0A6P1SZR4_9RHOB</name>
<dbReference type="InterPro" id="IPR029024">
    <property type="entry name" value="TerB-like"/>
</dbReference>